<dbReference type="Proteomes" id="UP000824169">
    <property type="component" value="Unassembled WGS sequence"/>
</dbReference>
<dbReference type="PANTHER" id="PTHR43567">
    <property type="entry name" value="FLAVOREDOXIN-RELATED-RELATED"/>
    <property type="match status" value="1"/>
</dbReference>
<dbReference type="InterPro" id="IPR052174">
    <property type="entry name" value="Flavoredoxin"/>
</dbReference>
<dbReference type="EMBL" id="DVOO01000011">
    <property type="protein sequence ID" value="HIV24788.1"/>
    <property type="molecule type" value="Genomic_DNA"/>
</dbReference>
<dbReference type="InterPro" id="IPR012349">
    <property type="entry name" value="Split_barrel_FMN-bd"/>
</dbReference>
<dbReference type="InterPro" id="IPR002563">
    <property type="entry name" value="Flavin_Rdtase-like_dom"/>
</dbReference>
<dbReference type="Pfam" id="PF01613">
    <property type="entry name" value="Flavin_Reduct"/>
    <property type="match status" value="1"/>
</dbReference>
<reference evidence="3" key="2">
    <citation type="journal article" date="2021" name="PeerJ">
        <title>Extensive microbial diversity within the chicken gut microbiome revealed by metagenomics and culture.</title>
        <authorList>
            <person name="Gilroy R."/>
            <person name="Ravi A."/>
            <person name="Getino M."/>
            <person name="Pursley I."/>
            <person name="Horton D.L."/>
            <person name="Alikhan N.F."/>
            <person name="Baker D."/>
            <person name="Gharbi K."/>
            <person name="Hall N."/>
            <person name="Watson M."/>
            <person name="Adriaenssens E.M."/>
            <person name="Foster-Nyarko E."/>
            <person name="Jarju S."/>
            <person name="Secka A."/>
            <person name="Antonio M."/>
            <person name="Oren A."/>
            <person name="Chaudhuri R.R."/>
            <person name="La Ragione R."/>
            <person name="Hildebrand F."/>
            <person name="Pallen M.J."/>
        </authorList>
    </citation>
    <scope>NUCLEOTIDE SEQUENCE</scope>
    <source>
        <strain evidence="3">CHK188-20938</strain>
    </source>
</reference>
<dbReference type="GO" id="GO:0010181">
    <property type="term" value="F:FMN binding"/>
    <property type="evidence" value="ECO:0007669"/>
    <property type="project" value="InterPro"/>
</dbReference>
<dbReference type="SUPFAM" id="SSF50475">
    <property type="entry name" value="FMN-binding split barrel"/>
    <property type="match status" value="1"/>
</dbReference>
<dbReference type="PANTHER" id="PTHR43567:SF5">
    <property type="entry name" value="HYPOTHETICAL CYTOSOLIC PROTEIN"/>
    <property type="match status" value="1"/>
</dbReference>
<evidence type="ECO:0000313" key="4">
    <source>
        <dbReference type="Proteomes" id="UP000824169"/>
    </source>
</evidence>
<protein>
    <submittedName>
        <fullName evidence="3">Flavin reductase</fullName>
    </submittedName>
</protein>
<reference evidence="3" key="1">
    <citation type="submission" date="2020-10" db="EMBL/GenBank/DDBJ databases">
        <authorList>
            <person name="Gilroy R."/>
        </authorList>
    </citation>
    <scope>NUCLEOTIDE SEQUENCE</scope>
    <source>
        <strain evidence="3">CHK188-20938</strain>
    </source>
</reference>
<dbReference type="GO" id="GO:0016646">
    <property type="term" value="F:oxidoreductase activity, acting on the CH-NH group of donors, NAD or NADP as acceptor"/>
    <property type="evidence" value="ECO:0007669"/>
    <property type="project" value="UniProtKB-ARBA"/>
</dbReference>
<comment type="similarity">
    <text evidence="1">Belongs to the flavoredoxin family.</text>
</comment>
<dbReference type="AlphaFoldDB" id="A0A9D1P363"/>
<evidence type="ECO:0000256" key="1">
    <source>
        <dbReference type="ARBA" id="ARBA00038054"/>
    </source>
</evidence>
<proteinExistence type="inferred from homology"/>
<organism evidence="3 4">
    <name type="scientific">Candidatus Scatomonas pullistercoris</name>
    <dbReference type="NCBI Taxonomy" id="2840920"/>
    <lineage>
        <taxon>Bacteria</taxon>
        <taxon>Bacillati</taxon>
        <taxon>Bacillota</taxon>
        <taxon>Clostridia</taxon>
        <taxon>Lachnospirales</taxon>
        <taxon>Lachnospiraceae</taxon>
        <taxon>Lachnospiraceae incertae sedis</taxon>
        <taxon>Candidatus Scatomonas</taxon>
    </lineage>
</organism>
<evidence type="ECO:0000313" key="3">
    <source>
        <dbReference type="EMBL" id="HIV24788.1"/>
    </source>
</evidence>
<dbReference type="Gene3D" id="2.30.110.10">
    <property type="entry name" value="Electron Transport, Fmn-binding Protein, Chain A"/>
    <property type="match status" value="1"/>
</dbReference>
<gene>
    <name evidence="3" type="ORF">IAB71_03225</name>
</gene>
<feature type="domain" description="Flavin reductase like" evidence="2">
    <location>
        <begin position="24"/>
        <end position="166"/>
    </location>
</feature>
<accession>A0A9D1P363</accession>
<sequence>MNFQEMDIKTLEGNPWKMIGDDWMLVAAKKDGQVNAMTASWGGVGIMWGKTAATIYLRPQRYTKEFVDANDTFTLSFFGGREKQAMGYLGKVSGRDEPDKISRTDLHLTDLGGAPAFREAELVLVCRKLYAQEMKPECFLAREEIDKWYPDRDFHTMYIAEIVKAYRNQ</sequence>
<comment type="caution">
    <text evidence="3">The sequence shown here is derived from an EMBL/GenBank/DDBJ whole genome shotgun (WGS) entry which is preliminary data.</text>
</comment>
<name>A0A9D1P363_9FIRM</name>
<evidence type="ECO:0000259" key="2">
    <source>
        <dbReference type="Pfam" id="PF01613"/>
    </source>
</evidence>